<reference evidence="12 13" key="1">
    <citation type="submission" date="2014-11" db="EMBL/GenBank/DDBJ databases">
        <title>Genetic blueprint of the zoonotic pathogen Toxocara canis.</title>
        <authorList>
            <person name="Zhu X.-Q."/>
            <person name="Korhonen P.K."/>
            <person name="Cai H."/>
            <person name="Young N.D."/>
            <person name="Nejsum P."/>
            <person name="von Samson-Himmelstjerna G."/>
            <person name="Boag P.R."/>
            <person name="Tan P."/>
            <person name="Li Q."/>
            <person name="Min J."/>
            <person name="Yang Y."/>
            <person name="Wang X."/>
            <person name="Fang X."/>
            <person name="Hall R.S."/>
            <person name="Hofmann A."/>
            <person name="Sternberg P.W."/>
            <person name="Jex A.R."/>
            <person name="Gasser R.B."/>
        </authorList>
    </citation>
    <scope>NUCLEOTIDE SEQUENCE [LARGE SCALE GENOMIC DNA]</scope>
    <source>
        <strain evidence="12">PN_DK_2014</strain>
    </source>
</reference>
<dbReference type="GO" id="GO:0004930">
    <property type="term" value="F:G protein-coupled receptor activity"/>
    <property type="evidence" value="ECO:0007669"/>
    <property type="project" value="UniProtKB-KW"/>
</dbReference>
<feature type="transmembrane region" description="Helical" evidence="10">
    <location>
        <begin position="229"/>
        <end position="254"/>
    </location>
</feature>
<keyword evidence="7" id="KW-0675">Receptor</keyword>
<evidence type="ECO:0000256" key="1">
    <source>
        <dbReference type="ARBA" id="ARBA00004651"/>
    </source>
</evidence>
<dbReference type="Gene3D" id="1.20.1070.10">
    <property type="entry name" value="Rhodopsin 7-helix transmembrane proteins"/>
    <property type="match status" value="2"/>
</dbReference>
<dbReference type="Proteomes" id="UP000031036">
    <property type="component" value="Unassembled WGS sequence"/>
</dbReference>
<evidence type="ECO:0000256" key="10">
    <source>
        <dbReference type="SAM" id="Phobius"/>
    </source>
</evidence>
<dbReference type="GO" id="GO:0005886">
    <property type="term" value="C:plasma membrane"/>
    <property type="evidence" value="ECO:0007669"/>
    <property type="project" value="UniProtKB-SubCell"/>
</dbReference>
<dbReference type="EMBL" id="JPKZ01002688">
    <property type="protein sequence ID" value="KHN75490.1"/>
    <property type="molecule type" value="Genomic_DNA"/>
</dbReference>
<keyword evidence="6 10" id="KW-0472">Membrane</keyword>
<feature type="domain" description="G-protein coupled receptors family 1 profile" evidence="11">
    <location>
        <begin position="49"/>
        <end position="155"/>
    </location>
</feature>
<keyword evidence="8" id="KW-0807">Transducer</keyword>
<comment type="subcellular location">
    <subcellularLocation>
        <location evidence="1">Cell membrane</location>
        <topology evidence="1">Multi-pass membrane protein</topology>
    </subcellularLocation>
</comment>
<keyword evidence="3 10" id="KW-0812">Transmembrane</keyword>
<dbReference type="InterPro" id="IPR017452">
    <property type="entry name" value="GPCR_Rhodpsn_7TM"/>
</dbReference>
<name>A0A0B2V3A1_TOXCA</name>
<evidence type="ECO:0000259" key="11">
    <source>
        <dbReference type="PROSITE" id="PS50262"/>
    </source>
</evidence>
<keyword evidence="13" id="KW-1185">Reference proteome</keyword>
<organism evidence="12 13">
    <name type="scientific">Toxocara canis</name>
    <name type="common">Canine roundworm</name>
    <dbReference type="NCBI Taxonomy" id="6265"/>
    <lineage>
        <taxon>Eukaryota</taxon>
        <taxon>Metazoa</taxon>
        <taxon>Ecdysozoa</taxon>
        <taxon>Nematoda</taxon>
        <taxon>Chromadorea</taxon>
        <taxon>Rhabditida</taxon>
        <taxon>Spirurina</taxon>
        <taxon>Ascaridomorpha</taxon>
        <taxon>Ascaridoidea</taxon>
        <taxon>Toxocaridae</taxon>
        <taxon>Toxocara</taxon>
    </lineage>
</organism>
<dbReference type="InterPro" id="IPR000276">
    <property type="entry name" value="GPCR_Rhodpsn"/>
</dbReference>
<evidence type="ECO:0000256" key="4">
    <source>
        <dbReference type="ARBA" id="ARBA00022989"/>
    </source>
</evidence>
<gene>
    <name evidence="12" type="ORF">Tcan_16602</name>
</gene>
<dbReference type="OrthoDB" id="5969463at2759"/>
<dbReference type="PANTHER" id="PTHR24249">
    <property type="entry name" value="HISTAMINE RECEPTOR-RELATED G-PROTEIN COUPLED RECEPTOR"/>
    <property type="match status" value="1"/>
</dbReference>
<evidence type="ECO:0000313" key="13">
    <source>
        <dbReference type="Proteomes" id="UP000031036"/>
    </source>
</evidence>
<evidence type="ECO:0000256" key="9">
    <source>
        <dbReference type="SAM" id="MobiDB-lite"/>
    </source>
</evidence>
<dbReference type="SUPFAM" id="SSF81321">
    <property type="entry name" value="Family A G protein-coupled receptor-like"/>
    <property type="match status" value="1"/>
</dbReference>
<evidence type="ECO:0000256" key="3">
    <source>
        <dbReference type="ARBA" id="ARBA00022692"/>
    </source>
</evidence>
<evidence type="ECO:0000256" key="5">
    <source>
        <dbReference type="ARBA" id="ARBA00023040"/>
    </source>
</evidence>
<dbReference type="PROSITE" id="PS50262">
    <property type="entry name" value="G_PROTEIN_RECEP_F1_2"/>
    <property type="match status" value="1"/>
</dbReference>
<dbReference type="AlphaFoldDB" id="A0A0B2V3A1"/>
<evidence type="ECO:0000256" key="2">
    <source>
        <dbReference type="ARBA" id="ARBA00022475"/>
    </source>
</evidence>
<dbReference type="PRINTS" id="PR00237">
    <property type="entry name" value="GPCRRHODOPSN"/>
</dbReference>
<evidence type="ECO:0000313" key="12">
    <source>
        <dbReference type="EMBL" id="KHN75490.1"/>
    </source>
</evidence>
<dbReference type="InterPro" id="IPR050569">
    <property type="entry name" value="TAAR"/>
</dbReference>
<keyword evidence="4 10" id="KW-1133">Transmembrane helix</keyword>
<evidence type="ECO:0000256" key="8">
    <source>
        <dbReference type="ARBA" id="ARBA00023224"/>
    </source>
</evidence>
<evidence type="ECO:0000256" key="7">
    <source>
        <dbReference type="ARBA" id="ARBA00023170"/>
    </source>
</evidence>
<feature type="transmembrane region" description="Helical" evidence="10">
    <location>
        <begin position="70"/>
        <end position="90"/>
    </location>
</feature>
<feature type="transmembrane region" description="Helical" evidence="10">
    <location>
        <begin position="141"/>
        <end position="159"/>
    </location>
</feature>
<dbReference type="CDD" id="cd00637">
    <property type="entry name" value="7tm_classA_rhodopsin-like"/>
    <property type="match status" value="1"/>
</dbReference>
<feature type="transmembrane region" description="Helical" evidence="10">
    <location>
        <begin position="33"/>
        <end position="58"/>
    </location>
</feature>
<accession>A0A0B2V3A1</accession>
<comment type="caution">
    <text evidence="12">The sequence shown here is derived from an EMBL/GenBank/DDBJ whole genome shotgun (WGS) entry which is preliminary data.</text>
</comment>
<keyword evidence="5" id="KW-0297">G-protein coupled receptor</keyword>
<sequence length="665" mass="74803">MRMMKAIAIASSSTDNNKPLKADAKNELSTADLLVFTGLESLGSLAVLGNLCLIIVLLRFKYLSRASFILMLNLAIADVLHGLVTTFYFYPPIALKRHHLSIFVMRIFNVVDWTAWAITLTGSGILNYTNVYVYTYTPVEILTIIVLSVSNPITLMQLYRRRKRKQALRQQQSDNKAKNGIPSVMKARSQWQRASAMLIAMSMRMGNRNLNSNVREPAFRRANRQQQRIMMQISIVAIIFFSYMSAYYLSYYVFAISSKWAMAFHSFFYSTTHMINPVIYFTCNTEMRSQLKDSIRTFWLHSTCRSKKHTGESACSCSKSMPTDKPSNRFNSVIATETSPLFSSNCHYKSIAIRHLSNQRDETISSSLANLVETISPAQSDPALTTRKASGIHFDEKSNKVTVNILDNEGSYFEEAFGEAIQKQPSFEKINGSGCNGVLRSNNIRRKSSLSHALQQTAKQRTTLIDRLIASLIADEDNDISEQSSSDEDILLSFSSSSSSPIRAKPRTQSCSLGFTSTWEPTDYNQMRISSTMDALPSTLRSVSRKAFRMSDRTLNYNSDDDDVPLLRVSLTDDDSDTNPMPEPYECASTVEDLPVTSDLPEDTPAEKICNSSASDEDVKNVKSKRRYEEMCCSVSSNHRSSPTFKQPLKGLTLSEESLNDDVFL</sequence>
<evidence type="ECO:0000256" key="6">
    <source>
        <dbReference type="ARBA" id="ARBA00023136"/>
    </source>
</evidence>
<feature type="region of interest" description="Disordered" evidence="9">
    <location>
        <begin position="595"/>
        <end position="616"/>
    </location>
</feature>
<proteinExistence type="predicted"/>
<dbReference type="PANTHER" id="PTHR24249:SF424">
    <property type="entry name" value="G-PROTEIN COUPLED RECEPTORS FAMILY 1 PROFILE DOMAIN-CONTAINING PROTEIN"/>
    <property type="match status" value="1"/>
</dbReference>
<keyword evidence="2" id="KW-1003">Cell membrane</keyword>
<protein>
    <recommendedName>
        <fullName evidence="11">G-protein coupled receptors family 1 profile domain-containing protein</fullName>
    </recommendedName>
</protein>